<dbReference type="PANTHER" id="PTHR34351:SF1">
    <property type="entry name" value="SLR1927 PROTEIN"/>
    <property type="match status" value="1"/>
</dbReference>
<dbReference type="PANTHER" id="PTHR34351">
    <property type="entry name" value="SLR1927 PROTEIN-RELATED"/>
    <property type="match status" value="1"/>
</dbReference>
<evidence type="ECO:0000256" key="1">
    <source>
        <dbReference type="SAM" id="Phobius"/>
    </source>
</evidence>
<name>A0ABX0NRI1_9BURK</name>
<keyword evidence="1" id="KW-0472">Membrane</keyword>
<accession>A0ABX0NRI1</accession>
<feature type="transmembrane region" description="Helical" evidence="1">
    <location>
        <begin position="72"/>
        <end position="92"/>
    </location>
</feature>
<keyword evidence="1" id="KW-0812">Transmembrane</keyword>
<reference evidence="2 3" key="1">
    <citation type="submission" date="2019-10" db="EMBL/GenBank/DDBJ databases">
        <title>Taxonomy of Antarctic Massilia spp.: description of Massilia rubra sp. nov., Massilia aquatica sp. nov., Massilia mucilaginosa sp. nov., Massilia frigida sp. nov. isolated from streams, lakes and regoliths.</title>
        <authorList>
            <person name="Holochova P."/>
            <person name="Sedlacek I."/>
            <person name="Kralova S."/>
            <person name="Maslanova I."/>
            <person name="Busse H.-J."/>
            <person name="Stankova E."/>
            <person name="Vrbovska V."/>
            <person name="Kovarovic V."/>
            <person name="Bartak M."/>
            <person name="Svec P."/>
            <person name="Pantucek R."/>
        </authorList>
    </citation>
    <scope>NUCLEOTIDE SEQUENCE [LARGE SCALE GENOMIC DNA]</scope>
    <source>
        <strain evidence="2 3">CCM 8733</strain>
    </source>
</reference>
<proteinExistence type="predicted"/>
<comment type="caution">
    <text evidence="2">The sequence shown here is derived from an EMBL/GenBank/DDBJ whole genome shotgun (WGS) entry which is preliminary data.</text>
</comment>
<protein>
    <submittedName>
        <fullName evidence="2">DUF58 domain-containing protein</fullName>
    </submittedName>
</protein>
<sequence length="339" mass="37114">MSDSAPSFLVRLIPAAVRAKADTWLFQKRGIDPGETYLAQRRVFILPSGAGMGFAALILTLLIGSINYSLGLGFALTFTMGTCAMVDIILTYKNLAYLHLRPGRAQPVFAGEVAQFELHVVNRTKLDRYALWIDFIEAGQARHVTDVAAGASSALTLSAPSLERGWLAAPRIRLSTRFPLGLLRAWSYWQPDLSALVYPFPEENAPPLPMSGVESADGHGHAGHDDFAGIRSYQPGDPMRHMAWRQIARLDPADGGQLVTKHFEGGAIDELVLDFNAMPVFMNLELRLSRMTRWVLDAEQRALPYAFRMGAIDFEASSGEAHQAACLRALALHGLGEAP</sequence>
<keyword evidence="3" id="KW-1185">Reference proteome</keyword>
<evidence type="ECO:0000313" key="2">
    <source>
        <dbReference type="EMBL" id="NHZ89452.1"/>
    </source>
</evidence>
<gene>
    <name evidence="2" type="ORF">F2P45_10560</name>
</gene>
<feature type="transmembrane region" description="Helical" evidence="1">
    <location>
        <begin position="43"/>
        <end position="66"/>
    </location>
</feature>
<evidence type="ECO:0000313" key="3">
    <source>
        <dbReference type="Proteomes" id="UP000609726"/>
    </source>
</evidence>
<organism evidence="2 3">
    <name type="scientific">Massilia mucilaginosa</name>
    <dbReference type="NCBI Taxonomy" id="2609282"/>
    <lineage>
        <taxon>Bacteria</taxon>
        <taxon>Pseudomonadati</taxon>
        <taxon>Pseudomonadota</taxon>
        <taxon>Betaproteobacteria</taxon>
        <taxon>Burkholderiales</taxon>
        <taxon>Oxalobacteraceae</taxon>
        <taxon>Telluria group</taxon>
        <taxon>Massilia</taxon>
    </lineage>
</organism>
<keyword evidence="1" id="KW-1133">Transmembrane helix</keyword>
<dbReference type="Proteomes" id="UP000609726">
    <property type="component" value="Unassembled WGS sequence"/>
</dbReference>
<dbReference type="RefSeq" id="WP_166873966.1">
    <property type="nucleotide sequence ID" value="NZ_WHJH01000009.1"/>
</dbReference>
<dbReference type="EMBL" id="WHJH01000009">
    <property type="protein sequence ID" value="NHZ89452.1"/>
    <property type="molecule type" value="Genomic_DNA"/>
</dbReference>